<dbReference type="EMBL" id="ABWL02000006">
    <property type="protein sequence ID" value="EFE09469.1"/>
    <property type="molecule type" value="Genomic_DNA"/>
</dbReference>
<proteinExistence type="predicted"/>
<organism evidence="1 2">
    <name type="scientific">Citrobacter youngae ATCC 29220</name>
    <dbReference type="NCBI Taxonomy" id="500640"/>
    <lineage>
        <taxon>Bacteria</taxon>
        <taxon>Pseudomonadati</taxon>
        <taxon>Pseudomonadota</taxon>
        <taxon>Gammaproteobacteria</taxon>
        <taxon>Enterobacterales</taxon>
        <taxon>Enterobacteriaceae</taxon>
        <taxon>Citrobacter</taxon>
        <taxon>Citrobacter freundii complex</taxon>
    </lineage>
</organism>
<name>D4BBA8_9ENTR</name>
<reference evidence="1 2" key="1">
    <citation type="submission" date="2010-02" db="EMBL/GenBank/DDBJ databases">
        <authorList>
            <person name="Weinstock G."/>
            <person name="Sodergren E."/>
            <person name="Clifton S."/>
            <person name="Fulton L."/>
            <person name="Fulton B."/>
            <person name="Courtney L."/>
            <person name="Fronick C."/>
            <person name="Harrison M."/>
            <person name="Strong C."/>
            <person name="Farmer C."/>
            <person name="Delahaunty K."/>
            <person name="Markovic C."/>
            <person name="Hall O."/>
            <person name="Minx P."/>
            <person name="Tomlinson C."/>
            <person name="Mitreva M."/>
            <person name="Nelson J."/>
            <person name="Hou S."/>
            <person name="Wollam A."/>
            <person name="Pepin K.H."/>
            <person name="Johnson M."/>
            <person name="Bhonagiri V."/>
            <person name="Zhang X."/>
            <person name="Suruliraj S."/>
            <person name="Warren W."/>
            <person name="Chinwalla A."/>
            <person name="Mardis E.R."/>
            <person name="Wilson R.K."/>
        </authorList>
    </citation>
    <scope>NUCLEOTIDE SEQUENCE [LARGE SCALE GENOMIC DNA]</scope>
    <source>
        <strain evidence="1 2">ATCC 29220</strain>
    </source>
</reference>
<comment type="caution">
    <text evidence="1">The sequence shown here is derived from an EMBL/GenBank/DDBJ whole genome shotgun (WGS) entry which is preliminary data.</text>
</comment>
<dbReference type="AlphaFoldDB" id="D4BBA8"/>
<dbReference type="Proteomes" id="UP000003880">
    <property type="component" value="Unassembled WGS sequence"/>
</dbReference>
<dbReference type="HOGENOM" id="CLU_3078199_0_0_6"/>
<accession>D4BBA8</accession>
<sequence>MTFTLFSKIARVHLAMCWVKTEWDLKAVVYSQCLKPDMHTFGLATVQMMVEL</sequence>
<protein>
    <submittedName>
        <fullName evidence="1">Uncharacterized protein</fullName>
    </submittedName>
</protein>
<evidence type="ECO:0000313" key="1">
    <source>
        <dbReference type="EMBL" id="EFE09469.1"/>
    </source>
</evidence>
<gene>
    <name evidence="1" type="ORF">CIT292_07757</name>
</gene>
<evidence type="ECO:0000313" key="2">
    <source>
        <dbReference type="Proteomes" id="UP000003880"/>
    </source>
</evidence>